<reference evidence="1" key="1">
    <citation type="journal article" date="2014" name="Int. J. Syst. Evol. Microbiol.">
        <title>Complete genome sequence of Corynebacterium casei LMG S-19264T (=DSM 44701T), isolated from a smear-ripened cheese.</title>
        <authorList>
            <consortium name="US DOE Joint Genome Institute (JGI-PGF)"/>
            <person name="Walter F."/>
            <person name="Albersmeier A."/>
            <person name="Kalinowski J."/>
            <person name="Ruckert C."/>
        </authorList>
    </citation>
    <scope>NUCLEOTIDE SEQUENCE</scope>
    <source>
        <strain evidence="1">KCTC 12368</strain>
    </source>
</reference>
<proteinExistence type="predicted"/>
<dbReference type="Proteomes" id="UP000619457">
    <property type="component" value="Unassembled WGS sequence"/>
</dbReference>
<dbReference type="NCBIfam" id="TIGR03519">
    <property type="entry name" value="T9SS_PorP_fam"/>
    <property type="match status" value="1"/>
</dbReference>
<organism evidence="1 2">
    <name type="scientific">Echinicola pacifica</name>
    <dbReference type="NCBI Taxonomy" id="346377"/>
    <lineage>
        <taxon>Bacteria</taxon>
        <taxon>Pseudomonadati</taxon>
        <taxon>Bacteroidota</taxon>
        <taxon>Cytophagia</taxon>
        <taxon>Cytophagales</taxon>
        <taxon>Cyclobacteriaceae</taxon>
        <taxon>Echinicola</taxon>
    </lineage>
</organism>
<name>A0A918Q2C2_9BACT</name>
<dbReference type="RefSeq" id="WP_018472828.1">
    <property type="nucleotide sequence ID" value="NZ_BMWX01000003.1"/>
</dbReference>
<dbReference type="InterPro" id="IPR019861">
    <property type="entry name" value="PorP/SprF_Bacteroidetes"/>
</dbReference>
<protein>
    <submittedName>
        <fullName evidence="1">Membrane protein</fullName>
    </submittedName>
</protein>
<dbReference type="EMBL" id="BMWX01000003">
    <property type="protein sequence ID" value="GGZ28949.1"/>
    <property type="molecule type" value="Genomic_DNA"/>
</dbReference>
<sequence>MREKLLFILIGLSLYSPLRGQDFQFSQFYAAPLYLNPAMTGATELSRAGANYRKQWPGLSNDFTAYSAYFDHYSIDMNSGFGISANSFQESNQNINTSEVSLFYSYKLEVSTDFSIRFGGQSAVVRRSARLDRLVFGDQIDLFSQTINPDTQDNIPDFSPYTYLDLSFGTLMSGESFFIGLSAHHINQPNLSFFPGNGESLLPVKWSLHGGYSFPLGTNNWWGTDYDNQLTLQANYKTQGAYQQLDLGMQMLYGSFIGGLGYRGFPSQPEVSNQESIIFLLGVKLDTGLVIGYSYDFMLSPIGQQAKGAHEVSIRYMFLWGDPKSRGQKSRINKCFHYMM</sequence>
<dbReference type="Pfam" id="PF11751">
    <property type="entry name" value="PorP_SprF"/>
    <property type="match status" value="1"/>
</dbReference>
<evidence type="ECO:0000313" key="1">
    <source>
        <dbReference type="EMBL" id="GGZ28949.1"/>
    </source>
</evidence>
<dbReference type="AlphaFoldDB" id="A0A918Q2C2"/>
<accession>A0A918Q2C2</accession>
<comment type="caution">
    <text evidence="1">The sequence shown here is derived from an EMBL/GenBank/DDBJ whole genome shotgun (WGS) entry which is preliminary data.</text>
</comment>
<evidence type="ECO:0000313" key="2">
    <source>
        <dbReference type="Proteomes" id="UP000619457"/>
    </source>
</evidence>
<reference evidence="1" key="2">
    <citation type="submission" date="2020-09" db="EMBL/GenBank/DDBJ databases">
        <authorList>
            <person name="Sun Q."/>
            <person name="Kim S."/>
        </authorList>
    </citation>
    <scope>NUCLEOTIDE SEQUENCE</scope>
    <source>
        <strain evidence="1">KCTC 12368</strain>
    </source>
</reference>
<gene>
    <name evidence="1" type="ORF">GCM10007049_22540</name>
</gene>
<keyword evidence="2" id="KW-1185">Reference proteome</keyword>